<dbReference type="Proteomes" id="UP000054359">
    <property type="component" value="Unassembled WGS sequence"/>
</dbReference>
<feature type="non-terminal residue" evidence="4">
    <location>
        <position position="69"/>
    </location>
</feature>
<dbReference type="PROSITE" id="PS50850">
    <property type="entry name" value="MFS"/>
    <property type="match status" value="1"/>
</dbReference>
<feature type="transmembrane region" description="Helical" evidence="2">
    <location>
        <begin position="44"/>
        <end position="68"/>
    </location>
</feature>
<name>A0A087UQ96_STEMI</name>
<dbReference type="InterPro" id="IPR020846">
    <property type="entry name" value="MFS_dom"/>
</dbReference>
<dbReference type="InterPro" id="IPR036259">
    <property type="entry name" value="MFS_trans_sf"/>
</dbReference>
<dbReference type="AlphaFoldDB" id="A0A087UQ96"/>
<keyword evidence="5" id="KW-1185">Reference proteome</keyword>
<dbReference type="OrthoDB" id="6468369at2759"/>
<protein>
    <recommendedName>
        <fullName evidence="3">Major facilitator superfamily (MFS) profile domain-containing protein</fullName>
    </recommendedName>
</protein>
<dbReference type="Gene3D" id="1.20.1250.20">
    <property type="entry name" value="MFS general substrate transporter like domains"/>
    <property type="match status" value="1"/>
</dbReference>
<accession>A0A087UQ96</accession>
<organism evidence="4 5">
    <name type="scientific">Stegodyphus mimosarum</name>
    <name type="common">African social velvet spider</name>
    <dbReference type="NCBI Taxonomy" id="407821"/>
    <lineage>
        <taxon>Eukaryota</taxon>
        <taxon>Metazoa</taxon>
        <taxon>Ecdysozoa</taxon>
        <taxon>Arthropoda</taxon>
        <taxon>Chelicerata</taxon>
        <taxon>Arachnida</taxon>
        <taxon>Araneae</taxon>
        <taxon>Araneomorphae</taxon>
        <taxon>Entelegynae</taxon>
        <taxon>Eresoidea</taxon>
        <taxon>Eresidae</taxon>
        <taxon>Stegodyphus</taxon>
    </lineage>
</organism>
<dbReference type="GO" id="GO:0016020">
    <property type="term" value="C:membrane"/>
    <property type="evidence" value="ECO:0007669"/>
    <property type="project" value="UniProtKB-SubCell"/>
</dbReference>
<proteinExistence type="predicted"/>
<evidence type="ECO:0000313" key="4">
    <source>
        <dbReference type="EMBL" id="KFM79535.1"/>
    </source>
</evidence>
<evidence type="ECO:0000259" key="3">
    <source>
        <dbReference type="PROSITE" id="PS50850"/>
    </source>
</evidence>
<dbReference type="SUPFAM" id="SSF103473">
    <property type="entry name" value="MFS general substrate transporter"/>
    <property type="match status" value="1"/>
</dbReference>
<keyword evidence="2" id="KW-1133">Transmembrane helix</keyword>
<keyword evidence="2" id="KW-0812">Transmembrane</keyword>
<gene>
    <name evidence="4" type="ORF">X975_25557</name>
</gene>
<sequence length="69" mass="7401">MIETYGVSRSEANLPFTVRNILRDIGGPLAGVIGQRHGPFLVTLLGSFLAALGITLCTFAPNITWICIL</sequence>
<evidence type="ECO:0000256" key="1">
    <source>
        <dbReference type="ARBA" id="ARBA00004141"/>
    </source>
</evidence>
<evidence type="ECO:0000313" key="5">
    <source>
        <dbReference type="Proteomes" id="UP000054359"/>
    </source>
</evidence>
<dbReference type="GO" id="GO:0022857">
    <property type="term" value="F:transmembrane transporter activity"/>
    <property type="evidence" value="ECO:0007669"/>
    <property type="project" value="InterPro"/>
</dbReference>
<keyword evidence="2" id="KW-0472">Membrane</keyword>
<reference evidence="4 5" key="1">
    <citation type="submission" date="2013-11" db="EMBL/GenBank/DDBJ databases">
        <title>Genome sequencing of Stegodyphus mimosarum.</title>
        <authorList>
            <person name="Bechsgaard J."/>
        </authorList>
    </citation>
    <scope>NUCLEOTIDE SEQUENCE [LARGE SCALE GENOMIC DNA]</scope>
</reference>
<feature type="domain" description="Major facilitator superfamily (MFS) profile" evidence="3">
    <location>
        <begin position="1"/>
        <end position="69"/>
    </location>
</feature>
<dbReference type="EMBL" id="KK121007">
    <property type="protein sequence ID" value="KFM79535.1"/>
    <property type="molecule type" value="Genomic_DNA"/>
</dbReference>
<evidence type="ECO:0000256" key="2">
    <source>
        <dbReference type="SAM" id="Phobius"/>
    </source>
</evidence>
<comment type="subcellular location">
    <subcellularLocation>
        <location evidence="1">Membrane</location>
        <topology evidence="1">Multi-pass membrane protein</topology>
    </subcellularLocation>
</comment>